<evidence type="ECO:0000313" key="1">
    <source>
        <dbReference type="EMBL" id="EEP29027.1"/>
    </source>
</evidence>
<proteinExistence type="predicted"/>
<gene>
    <name evidence="1" type="ORF">GCWU000342_00377</name>
</gene>
<reference evidence="1" key="1">
    <citation type="submission" date="2009-04" db="EMBL/GenBank/DDBJ databases">
        <authorList>
            <person name="Weinstock G."/>
            <person name="Sodergren E."/>
            <person name="Clifton S."/>
            <person name="Fulton L."/>
            <person name="Fulton B."/>
            <person name="Courtney L."/>
            <person name="Fronick C."/>
            <person name="Harrison M."/>
            <person name="Strong C."/>
            <person name="Farmer C."/>
            <person name="Delahaunty K."/>
            <person name="Markovic C."/>
            <person name="Hall O."/>
            <person name="Minx P."/>
            <person name="Tomlinson C."/>
            <person name="Mitreva M."/>
            <person name="Nelson J."/>
            <person name="Hou S."/>
            <person name="Wollam A."/>
            <person name="Pepin K.H."/>
            <person name="Johnson M."/>
            <person name="Bhonagiri V."/>
            <person name="Nash W.E."/>
            <person name="Warren W."/>
            <person name="Chinwalla A."/>
            <person name="Mardis E.R."/>
            <person name="Wilson R.K."/>
        </authorList>
    </citation>
    <scope>NUCLEOTIDE SEQUENCE [LARGE SCALE GENOMIC DNA]</scope>
    <source>
        <strain evidence="1">DSM 14600</strain>
    </source>
</reference>
<protein>
    <submittedName>
        <fullName evidence="1">Uncharacterized protein</fullName>
    </submittedName>
</protein>
<dbReference type="HOGENOM" id="CLU_2604139_0_0_9"/>
<comment type="caution">
    <text evidence="1">The sequence shown here is derived from an EMBL/GenBank/DDBJ whole genome shotgun (WGS) entry which is preliminary data.</text>
</comment>
<evidence type="ECO:0000313" key="2">
    <source>
        <dbReference type="Proteomes" id="UP000003494"/>
    </source>
</evidence>
<keyword evidence="2" id="KW-1185">Reference proteome</keyword>
<dbReference type="Proteomes" id="UP000003494">
    <property type="component" value="Unassembled WGS sequence"/>
</dbReference>
<dbReference type="AlphaFoldDB" id="C4G8T0"/>
<name>C4G8T0_9FIRM</name>
<accession>C4G8T0</accession>
<sequence length="79" mass="9332">MPPMRYSHNNLPCDEYRRRICARTRILYKKARCGSNLITYGQVQITYGQVQIRSHMKAAPAFMIAWKYHDPHKRSSAFT</sequence>
<dbReference type="EMBL" id="ACIP02000001">
    <property type="protein sequence ID" value="EEP29027.1"/>
    <property type="molecule type" value="Genomic_DNA"/>
</dbReference>
<organism evidence="1 2">
    <name type="scientific">Shuttleworthella satelles DSM 14600</name>
    <dbReference type="NCBI Taxonomy" id="626523"/>
    <lineage>
        <taxon>Bacteria</taxon>
        <taxon>Bacillati</taxon>
        <taxon>Bacillota</taxon>
        <taxon>Clostridia</taxon>
        <taxon>Lachnospirales</taxon>
        <taxon>Lachnospiraceae</taxon>
        <taxon>Shuttleworthella</taxon>
    </lineage>
</organism>